<name>A0ABR0KSK3_9PEZI</name>
<evidence type="ECO:0000256" key="2">
    <source>
        <dbReference type="ARBA" id="ARBA00008917"/>
    </source>
</evidence>
<comment type="subcellular location">
    <subcellularLocation>
        <location evidence="1 7">Endoplasmic reticulum membrane</location>
        <topology evidence="1 7">Multi-pass membrane protein</topology>
    </subcellularLocation>
</comment>
<organism evidence="8 9">
    <name type="scientific">Cryomyces antarcticus</name>
    <dbReference type="NCBI Taxonomy" id="329879"/>
    <lineage>
        <taxon>Eukaryota</taxon>
        <taxon>Fungi</taxon>
        <taxon>Dikarya</taxon>
        <taxon>Ascomycota</taxon>
        <taxon>Pezizomycotina</taxon>
        <taxon>Dothideomycetes</taxon>
        <taxon>Dothideomycetes incertae sedis</taxon>
        <taxon>Cryomyces</taxon>
    </lineage>
</organism>
<dbReference type="Pfam" id="PF04511">
    <property type="entry name" value="DER1"/>
    <property type="match status" value="1"/>
</dbReference>
<comment type="caution">
    <text evidence="8">The sequence shown here is derived from an EMBL/GenBank/DDBJ whole genome shotgun (WGS) entry which is preliminary data.</text>
</comment>
<feature type="transmembrane region" description="Helical" evidence="7">
    <location>
        <begin position="49"/>
        <end position="72"/>
    </location>
</feature>
<evidence type="ECO:0000313" key="8">
    <source>
        <dbReference type="EMBL" id="KAK5125560.1"/>
    </source>
</evidence>
<feature type="transmembrane region" description="Helical" evidence="7">
    <location>
        <begin position="137"/>
        <end position="160"/>
    </location>
</feature>
<keyword evidence="3 7" id="KW-0812">Transmembrane</keyword>
<dbReference type="InterPro" id="IPR035952">
    <property type="entry name" value="Rhomboid-like_sf"/>
</dbReference>
<accession>A0ABR0KSK3</accession>
<dbReference type="SUPFAM" id="SSF144091">
    <property type="entry name" value="Rhomboid-like"/>
    <property type="match status" value="1"/>
</dbReference>
<dbReference type="PANTHER" id="PTHR11009">
    <property type="entry name" value="DER1-LIKE PROTEIN, DERLIN"/>
    <property type="match status" value="1"/>
</dbReference>
<evidence type="ECO:0000256" key="7">
    <source>
        <dbReference type="RuleBase" id="RU363059"/>
    </source>
</evidence>
<dbReference type="Proteomes" id="UP001357485">
    <property type="component" value="Unassembled WGS sequence"/>
</dbReference>
<evidence type="ECO:0000256" key="1">
    <source>
        <dbReference type="ARBA" id="ARBA00004477"/>
    </source>
</evidence>
<keyword evidence="5 7" id="KW-1133">Transmembrane helix</keyword>
<dbReference type="EMBL" id="JAVRRA010024951">
    <property type="protein sequence ID" value="KAK5125560.1"/>
    <property type="molecule type" value="Genomic_DNA"/>
</dbReference>
<protein>
    <recommendedName>
        <fullName evidence="7">Derlin</fullName>
    </recommendedName>
</protein>
<keyword evidence="9" id="KW-1185">Reference proteome</keyword>
<keyword evidence="4 7" id="KW-0256">Endoplasmic reticulum</keyword>
<gene>
    <name evidence="8" type="ORF">LTR16_003303</name>
</gene>
<feature type="transmembrane region" description="Helical" evidence="7">
    <location>
        <begin position="92"/>
        <end position="125"/>
    </location>
</feature>
<reference evidence="8 9" key="1">
    <citation type="submission" date="2023-08" db="EMBL/GenBank/DDBJ databases">
        <title>Black Yeasts Isolated from many extreme environments.</title>
        <authorList>
            <person name="Coleine C."/>
            <person name="Stajich J.E."/>
            <person name="Selbmann L."/>
        </authorList>
    </citation>
    <scope>NUCLEOTIDE SEQUENCE [LARGE SCALE GENOMIC DNA]</scope>
    <source>
        <strain evidence="8 9">CCFEE 536</strain>
    </source>
</reference>
<proteinExistence type="inferred from homology"/>
<evidence type="ECO:0000256" key="5">
    <source>
        <dbReference type="ARBA" id="ARBA00022989"/>
    </source>
</evidence>
<dbReference type="InterPro" id="IPR007599">
    <property type="entry name" value="DER1"/>
</dbReference>
<evidence type="ECO:0000256" key="4">
    <source>
        <dbReference type="ARBA" id="ARBA00022824"/>
    </source>
</evidence>
<evidence type="ECO:0000313" key="9">
    <source>
        <dbReference type="Proteomes" id="UP001357485"/>
    </source>
</evidence>
<evidence type="ECO:0000256" key="6">
    <source>
        <dbReference type="ARBA" id="ARBA00023136"/>
    </source>
</evidence>
<evidence type="ECO:0000256" key="3">
    <source>
        <dbReference type="ARBA" id="ARBA00022692"/>
    </source>
</evidence>
<sequence length="301" mass="33826">MDIFWAAPPVSRTLTAAVVLTSVAVYGGLLSGMRVVFYRPWLLTLFPQLWRLATPFLLTGPKLGMILDPYFLYTYGSSLETESARFIQPGDFFVYLVFVCSTILATSGFLLQGMIFLAPLTVALAYTYSQDNPTRNITFYIVTFQVKWLPYAMLAMTFVMNGPQQTMHEATGLVAAHLYDYLTRIWPTFGGGRNILWTPAFVERWFGGNRPGPRTRGFGTAFTARPRGLLALEERGVAGDREEDSVVNETSLWLSLGVDGLLAFWTVRRKDCADTTLMTEYQCTSLEAILPIKHYTPLDSR</sequence>
<comment type="similarity">
    <text evidence="2 7">Belongs to the derlin family.</text>
</comment>
<keyword evidence="6 7" id="KW-0472">Membrane</keyword>
<feature type="transmembrane region" description="Helical" evidence="7">
    <location>
        <begin position="14"/>
        <end position="37"/>
    </location>
</feature>
<comment type="function">
    <text evidence="7">May be involved in the degradation of misfolded endoplasmic reticulum (ER) luminal proteins.</text>
</comment>